<dbReference type="Proteomes" id="UP000587527">
    <property type="component" value="Unassembled WGS sequence"/>
</dbReference>
<comment type="caution">
    <text evidence="1">The sequence shown here is derived from an EMBL/GenBank/DDBJ whole genome shotgun (WGS) entry which is preliminary data.</text>
</comment>
<organism evidence="1 2">
    <name type="scientific">Allocatelliglobosispora scoriae</name>
    <dbReference type="NCBI Taxonomy" id="643052"/>
    <lineage>
        <taxon>Bacteria</taxon>
        <taxon>Bacillati</taxon>
        <taxon>Actinomycetota</taxon>
        <taxon>Actinomycetes</taxon>
        <taxon>Micromonosporales</taxon>
        <taxon>Micromonosporaceae</taxon>
        <taxon>Allocatelliglobosispora</taxon>
    </lineage>
</organism>
<keyword evidence="2" id="KW-1185">Reference proteome</keyword>
<evidence type="ECO:0000313" key="2">
    <source>
        <dbReference type="Proteomes" id="UP000587527"/>
    </source>
</evidence>
<protein>
    <submittedName>
        <fullName evidence="1">Uncharacterized protein</fullName>
    </submittedName>
</protein>
<dbReference type="EMBL" id="JACHMN010000001">
    <property type="protein sequence ID" value="MBB5867466.1"/>
    <property type="molecule type" value="Genomic_DNA"/>
</dbReference>
<dbReference type="AlphaFoldDB" id="A0A841BJT5"/>
<name>A0A841BJT5_9ACTN</name>
<gene>
    <name evidence="1" type="ORF">F4553_000845</name>
</gene>
<dbReference type="RefSeq" id="WP_184832222.1">
    <property type="nucleotide sequence ID" value="NZ_JACHMN010000001.1"/>
</dbReference>
<reference evidence="1 2" key="1">
    <citation type="submission" date="2020-08" db="EMBL/GenBank/DDBJ databases">
        <title>Sequencing the genomes of 1000 actinobacteria strains.</title>
        <authorList>
            <person name="Klenk H.-P."/>
        </authorList>
    </citation>
    <scope>NUCLEOTIDE SEQUENCE [LARGE SCALE GENOMIC DNA]</scope>
    <source>
        <strain evidence="1 2">DSM 45362</strain>
    </source>
</reference>
<sequence length="96" mass="9959">MTALLEGAAGAADALLLYGSSWAGAPSGASSRWRLGGLDASPAAYVRRPSAPAEPPALGLSQLQFEAMIVAARTPLNRYDFALAAMPGLLDLRIFE</sequence>
<evidence type="ECO:0000313" key="1">
    <source>
        <dbReference type="EMBL" id="MBB5867466.1"/>
    </source>
</evidence>
<proteinExistence type="predicted"/>
<accession>A0A841BJT5</accession>